<evidence type="ECO:0000313" key="2">
    <source>
        <dbReference type="EMBL" id="KAB1146817.1"/>
    </source>
</evidence>
<feature type="compositionally biased region" description="Basic and acidic residues" evidence="1">
    <location>
        <begin position="8"/>
        <end position="17"/>
    </location>
</feature>
<keyword evidence="3" id="KW-1185">Reference proteome</keyword>
<accession>A0A6H9V3P3</accession>
<proteinExistence type="predicted"/>
<protein>
    <submittedName>
        <fullName evidence="2">Uncharacterized protein</fullName>
    </submittedName>
</protein>
<organism evidence="2 3">
    <name type="scientific">Streptomyces luteolifulvus</name>
    <dbReference type="NCBI Taxonomy" id="2615112"/>
    <lineage>
        <taxon>Bacteria</taxon>
        <taxon>Bacillati</taxon>
        <taxon>Actinomycetota</taxon>
        <taxon>Actinomycetes</taxon>
        <taxon>Kitasatosporales</taxon>
        <taxon>Streptomycetaceae</taxon>
        <taxon>Streptomyces</taxon>
    </lineage>
</organism>
<dbReference type="EMBL" id="VZRB01000008">
    <property type="protein sequence ID" value="KAB1146817.1"/>
    <property type="molecule type" value="Genomic_DNA"/>
</dbReference>
<gene>
    <name evidence="2" type="ORF">F7R91_14665</name>
</gene>
<sequence>MTGKPSPKRTEDREDRQAPVTFSPYLMRRHTEQLAGWLHANGVDPDDVAIDHPISVVDGVIHYHAADLDRSGESTDDSEVDEAITVERTARCVEPAPDLSQAGPQAS</sequence>
<name>A0A6H9V3P3_9ACTN</name>
<evidence type="ECO:0000256" key="1">
    <source>
        <dbReference type="SAM" id="MobiDB-lite"/>
    </source>
</evidence>
<dbReference type="AlphaFoldDB" id="A0A6H9V3P3"/>
<comment type="caution">
    <text evidence="2">The sequence shown here is derived from an EMBL/GenBank/DDBJ whole genome shotgun (WGS) entry which is preliminary data.</text>
</comment>
<dbReference type="RefSeq" id="WP_150948559.1">
    <property type="nucleotide sequence ID" value="NZ_VZRB01000008.1"/>
</dbReference>
<evidence type="ECO:0000313" key="3">
    <source>
        <dbReference type="Proteomes" id="UP000442707"/>
    </source>
</evidence>
<feature type="region of interest" description="Disordered" evidence="1">
    <location>
        <begin position="88"/>
        <end position="107"/>
    </location>
</feature>
<reference evidence="2 3" key="1">
    <citation type="submission" date="2019-09" db="EMBL/GenBank/DDBJ databases">
        <title>Screening of Novel Bioactive Compounds from Soil-Associated.</title>
        <authorList>
            <person name="Zhao S."/>
        </authorList>
    </citation>
    <scope>NUCLEOTIDE SEQUENCE [LARGE SCALE GENOMIC DNA]</scope>
    <source>
        <strain evidence="2 3">HIT-DPA4</strain>
    </source>
</reference>
<dbReference type="Proteomes" id="UP000442707">
    <property type="component" value="Unassembled WGS sequence"/>
</dbReference>
<feature type="region of interest" description="Disordered" evidence="1">
    <location>
        <begin position="1"/>
        <end position="21"/>
    </location>
</feature>